<feature type="binding site" evidence="3">
    <location>
        <position position="50"/>
    </location>
    <ligand>
        <name>a divalent metal cation</name>
        <dbReference type="ChEBI" id="CHEBI:60240"/>
    </ligand>
</feature>
<dbReference type="OrthoDB" id="9811413at2"/>
<evidence type="ECO:0000256" key="3">
    <source>
        <dbReference type="PIRSR" id="PIRSR607837-1"/>
    </source>
</evidence>
<dbReference type="PANTHER" id="PTHR37302:SF3">
    <property type="entry name" value="DAMAGE-INDUCIBLE PROTEIN DINB"/>
    <property type="match status" value="1"/>
</dbReference>
<dbReference type="EMBL" id="CP036281">
    <property type="protein sequence ID" value="QDU82254.1"/>
    <property type="molecule type" value="Genomic_DNA"/>
</dbReference>
<keyword evidence="2 3" id="KW-0479">Metal-binding</keyword>
<dbReference type="Proteomes" id="UP000317178">
    <property type="component" value="Chromosome"/>
</dbReference>
<sequence length="182" mass="20799">MNSIELFRRLHQHRMWANSRLLETSSKLSWEQLQRPLTIGQGSVWKTLVHLQAAEYVWLETLLGDTCPLFPGDEVGKLPGNQLREGAVADFNELENRWQELDQRWQAYLVDLAENSLDEQVHKVNSRTGQSFGTSRADVLLHVCTHAQYTTAQSINMLRQLGVKSLPDVMLITLARSESDQT</sequence>
<dbReference type="InterPro" id="IPR034660">
    <property type="entry name" value="DinB/YfiT-like"/>
</dbReference>
<dbReference type="AlphaFoldDB" id="A0A518CSU8"/>
<protein>
    <submittedName>
        <fullName evidence="4">DinB family protein</fullName>
    </submittedName>
</protein>
<proteinExistence type="inferred from homology"/>
<dbReference type="Gene3D" id="1.20.120.450">
    <property type="entry name" value="dinb family like domain"/>
    <property type="match status" value="1"/>
</dbReference>
<dbReference type="KEGG" id="plon:Pla110_40090"/>
<evidence type="ECO:0000313" key="5">
    <source>
        <dbReference type="Proteomes" id="UP000317178"/>
    </source>
</evidence>
<name>A0A518CSU8_9PLAN</name>
<dbReference type="GO" id="GO:0046872">
    <property type="term" value="F:metal ion binding"/>
    <property type="evidence" value="ECO:0007669"/>
    <property type="project" value="UniProtKB-KW"/>
</dbReference>
<dbReference type="Pfam" id="PF05163">
    <property type="entry name" value="DinB"/>
    <property type="match status" value="1"/>
</dbReference>
<gene>
    <name evidence="4" type="ORF">Pla110_40090</name>
</gene>
<comment type="similarity">
    <text evidence="1">Belongs to the DinB family.</text>
</comment>
<evidence type="ECO:0000256" key="1">
    <source>
        <dbReference type="ARBA" id="ARBA00008635"/>
    </source>
</evidence>
<dbReference type="SUPFAM" id="SSF109854">
    <property type="entry name" value="DinB/YfiT-like putative metalloenzymes"/>
    <property type="match status" value="1"/>
</dbReference>
<dbReference type="RefSeq" id="WP_144998271.1">
    <property type="nucleotide sequence ID" value="NZ_CP036281.1"/>
</dbReference>
<keyword evidence="5" id="KW-1185">Reference proteome</keyword>
<feature type="binding site" evidence="3">
    <location>
        <position position="146"/>
    </location>
    <ligand>
        <name>a divalent metal cation</name>
        <dbReference type="ChEBI" id="CHEBI:60240"/>
    </ligand>
</feature>
<organism evidence="4 5">
    <name type="scientific">Polystyrenella longa</name>
    <dbReference type="NCBI Taxonomy" id="2528007"/>
    <lineage>
        <taxon>Bacteria</taxon>
        <taxon>Pseudomonadati</taxon>
        <taxon>Planctomycetota</taxon>
        <taxon>Planctomycetia</taxon>
        <taxon>Planctomycetales</taxon>
        <taxon>Planctomycetaceae</taxon>
        <taxon>Polystyrenella</taxon>
    </lineage>
</organism>
<accession>A0A518CSU8</accession>
<evidence type="ECO:0000313" key="4">
    <source>
        <dbReference type="EMBL" id="QDU82254.1"/>
    </source>
</evidence>
<dbReference type="InterPro" id="IPR007837">
    <property type="entry name" value="DinB"/>
</dbReference>
<dbReference type="PANTHER" id="PTHR37302">
    <property type="entry name" value="SLR1116 PROTEIN"/>
    <property type="match status" value="1"/>
</dbReference>
<reference evidence="4 5" key="1">
    <citation type="submission" date="2019-02" db="EMBL/GenBank/DDBJ databases">
        <title>Deep-cultivation of Planctomycetes and their phenomic and genomic characterization uncovers novel biology.</title>
        <authorList>
            <person name="Wiegand S."/>
            <person name="Jogler M."/>
            <person name="Boedeker C."/>
            <person name="Pinto D."/>
            <person name="Vollmers J."/>
            <person name="Rivas-Marin E."/>
            <person name="Kohn T."/>
            <person name="Peeters S.H."/>
            <person name="Heuer A."/>
            <person name="Rast P."/>
            <person name="Oberbeckmann S."/>
            <person name="Bunk B."/>
            <person name="Jeske O."/>
            <person name="Meyerdierks A."/>
            <person name="Storesund J.E."/>
            <person name="Kallscheuer N."/>
            <person name="Luecker S."/>
            <person name="Lage O.M."/>
            <person name="Pohl T."/>
            <person name="Merkel B.J."/>
            <person name="Hornburger P."/>
            <person name="Mueller R.-W."/>
            <person name="Bruemmer F."/>
            <person name="Labrenz M."/>
            <person name="Spormann A.M."/>
            <person name="Op den Camp H."/>
            <person name="Overmann J."/>
            <person name="Amann R."/>
            <person name="Jetten M.S.M."/>
            <person name="Mascher T."/>
            <person name="Medema M.H."/>
            <person name="Devos D.P."/>
            <person name="Kaster A.-K."/>
            <person name="Ovreas L."/>
            <person name="Rohde M."/>
            <person name="Galperin M.Y."/>
            <person name="Jogler C."/>
        </authorList>
    </citation>
    <scope>NUCLEOTIDE SEQUENCE [LARGE SCALE GENOMIC DNA]</scope>
    <source>
        <strain evidence="4 5">Pla110</strain>
    </source>
</reference>
<evidence type="ECO:0000256" key="2">
    <source>
        <dbReference type="ARBA" id="ARBA00022723"/>
    </source>
</evidence>